<evidence type="ECO:0000256" key="1">
    <source>
        <dbReference type="ARBA" id="ARBA00022527"/>
    </source>
</evidence>
<dbReference type="Gene3D" id="1.10.510.10">
    <property type="entry name" value="Transferase(Phosphotransferase) domain 1"/>
    <property type="match status" value="1"/>
</dbReference>
<feature type="compositionally biased region" description="Low complexity" evidence="9">
    <location>
        <begin position="36"/>
        <end position="55"/>
    </location>
</feature>
<feature type="compositionally biased region" description="Pro residues" evidence="9">
    <location>
        <begin position="228"/>
        <end position="238"/>
    </location>
</feature>
<evidence type="ECO:0000259" key="10">
    <source>
        <dbReference type="PROSITE" id="PS50011"/>
    </source>
</evidence>
<feature type="region of interest" description="Disordered" evidence="9">
    <location>
        <begin position="1"/>
        <end position="95"/>
    </location>
</feature>
<dbReference type="InterPro" id="IPR030616">
    <property type="entry name" value="Aur-like"/>
</dbReference>
<evidence type="ECO:0000256" key="9">
    <source>
        <dbReference type="SAM" id="MobiDB-lite"/>
    </source>
</evidence>
<name>A0A7S0WF45_9CHLO</name>
<evidence type="ECO:0000256" key="3">
    <source>
        <dbReference type="ARBA" id="ARBA00022741"/>
    </source>
</evidence>
<dbReference type="GO" id="GO:0004674">
    <property type="term" value="F:protein serine/threonine kinase activity"/>
    <property type="evidence" value="ECO:0007669"/>
    <property type="project" value="UniProtKB-KW"/>
</dbReference>
<feature type="region of interest" description="Disordered" evidence="9">
    <location>
        <begin position="287"/>
        <end position="325"/>
    </location>
</feature>
<dbReference type="InterPro" id="IPR008271">
    <property type="entry name" value="Ser/Thr_kinase_AS"/>
</dbReference>
<dbReference type="SMART" id="SM00220">
    <property type="entry name" value="S_TKc"/>
    <property type="match status" value="1"/>
</dbReference>
<dbReference type="PROSITE" id="PS50011">
    <property type="entry name" value="PROTEIN_KINASE_DOM"/>
    <property type="match status" value="1"/>
</dbReference>
<feature type="compositionally biased region" description="Polar residues" evidence="9">
    <location>
        <begin position="62"/>
        <end position="86"/>
    </location>
</feature>
<evidence type="ECO:0000256" key="8">
    <source>
        <dbReference type="PIRSR" id="PIRSR630616-3"/>
    </source>
</evidence>
<feature type="active site" description="Proton acceptor" evidence="6">
    <location>
        <position position="475"/>
    </location>
</feature>
<dbReference type="PANTHER" id="PTHR24350">
    <property type="entry name" value="SERINE/THREONINE-PROTEIN KINASE IAL-RELATED"/>
    <property type="match status" value="1"/>
</dbReference>
<evidence type="ECO:0000256" key="4">
    <source>
        <dbReference type="ARBA" id="ARBA00022777"/>
    </source>
</evidence>
<feature type="binding site" evidence="7">
    <location>
        <position position="380"/>
    </location>
    <ligand>
        <name>ATP</name>
        <dbReference type="ChEBI" id="CHEBI:30616"/>
    </ligand>
</feature>
<dbReference type="SUPFAM" id="SSF56112">
    <property type="entry name" value="Protein kinase-like (PK-like)"/>
    <property type="match status" value="1"/>
</dbReference>
<keyword evidence="2" id="KW-0808">Transferase</keyword>
<evidence type="ECO:0000256" key="2">
    <source>
        <dbReference type="ARBA" id="ARBA00022679"/>
    </source>
</evidence>
<evidence type="ECO:0000256" key="6">
    <source>
        <dbReference type="PIRSR" id="PIRSR630616-1"/>
    </source>
</evidence>
<dbReference type="EMBL" id="HBFB01002393">
    <property type="protein sequence ID" value="CAD8665091.1"/>
    <property type="molecule type" value="Transcribed_RNA"/>
</dbReference>
<feature type="compositionally biased region" description="Basic and acidic residues" evidence="9">
    <location>
        <begin position="21"/>
        <end position="35"/>
    </location>
</feature>
<dbReference type="PROSITE" id="PS00108">
    <property type="entry name" value="PROTEIN_KINASE_ST"/>
    <property type="match status" value="1"/>
</dbReference>
<keyword evidence="4" id="KW-0418">Kinase</keyword>
<feature type="domain" description="Protein kinase" evidence="10">
    <location>
        <begin position="351"/>
        <end position="616"/>
    </location>
</feature>
<reference evidence="11" key="1">
    <citation type="submission" date="2021-01" db="EMBL/GenBank/DDBJ databases">
        <authorList>
            <person name="Corre E."/>
            <person name="Pelletier E."/>
            <person name="Niang G."/>
            <person name="Scheremetjew M."/>
            <person name="Finn R."/>
            <person name="Kale V."/>
            <person name="Holt S."/>
            <person name="Cochrane G."/>
            <person name="Meng A."/>
            <person name="Brown T."/>
            <person name="Cohen L."/>
        </authorList>
    </citation>
    <scope>NUCLEOTIDE SEQUENCE</scope>
    <source>
        <strain evidence="11">SAG 11-49</strain>
    </source>
</reference>
<dbReference type="InterPro" id="IPR000719">
    <property type="entry name" value="Prot_kinase_dom"/>
</dbReference>
<evidence type="ECO:0000313" key="11">
    <source>
        <dbReference type="EMBL" id="CAD8665091.1"/>
    </source>
</evidence>
<gene>
    <name evidence="11" type="ORF">CLEI1391_LOCUS1207</name>
</gene>
<feature type="region of interest" description="Disordered" evidence="9">
    <location>
        <begin position="162"/>
        <end position="257"/>
    </location>
</feature>
<feature type="binding site" evidence="7">
    <location>
        <begin position="428"/>
        <end position="430"/>
    </location>
    <ligand>
        <name>ATP</name>
        <dbReference type="ChEBI" id="CHEBI:30616"/>
    </ligand>
</feature>
<sequence>MFNKVKKFGSKLFGDTPSSNGKEEGHSPSSHHERPSSVSKSPFSLKSFSKSSAVADMETDAKSSFSRKNLAGSSASLQVEGSSGSKSALPPVHVNGSFTQQQAPRAPAAIAAMISPTNTGRRKSTPAALDMALRTAEGKAAIEELINSGGKKQMVFGQYFGSTGKPTPPTTLDKSAASRFKQAPPGPMGTGPAMADKVINTVPEDEDTHMASAPSPTGSSPHVLSPKSPHPPPMPPPHSHAMPPASASSPHIVPASASAHLSASASVLKPAAGKRPMEVDTHAPAAVPAAPAAAIPPQPSVQAPPTPAASSQPTPMQVEEEPPPAKQTKILALAQQLPNGMSRKYWSLADYSIVRKMYTGYASTVYQATCKKSLEQVALKVYHMENLCELNHYQVYREIRVHAGLQHQHIIALFCAFQEGNDVVLVQEYAEGGDLYRLLHKNGGRLSERQAVEMVLHPFLLSLHYLHTHGIMHRDIKPENVLFTEHRVLKLADFGLAIDLNEERAVTRAGTLDYMAPEVLRCPPKNLPQENKNNAALHYNNSVDAWAVGVFAYELIVGFPPFAGESQLDSVDKIIHSTPEFPDKVSELAKAFIIAALKKHPGDRPTVMEMLHHPWIRTYQRRTSVRIPQTTRRRSSVVYAPGQAMPSHMEEGPMPGGPPNMDNMTPEEIEDMIKRLQMAKAGHGMMGSSGAKMIH</sequence>
<proteinExistence type="predicted"/>
<accession>A0A7S0WF45</accession>
<evidence type="ECO:0000256" key="5">
    <source>
        <dbReference type="ARBA" id="ARBA00022840"/>
    </source>
</evidence>
<organism evidence="11">
    <name type="scientific">Chlamydomonas leiostraca</name>
    <dbReference type="NCBI Taxonomy" id="1034604"/>
    <lineage>
        <taxon>Eukaryota</taxon>
        <taxon>Viridiplantae</taxon>
        <taxon>Chlorophyta</taxon>
        <taxon>core chlorophytes</taxon>
        <taxon>Chlorophyceae</taxon>
        <taxon>CS clade</taxon>
        <taxon>Chlamydomonadales</taxon>
        <taxon>Chlamydomonadaceae</taxon>
        <taxon>Chlamydomonas</taxon>
    </lineage>
</organism>
<keyword evidence="1" id="KW-0723">Serine/threonine-protein kinase</keyword>
<feature type="compositionally biased region" description="Polar residues" evidence="9">
    <location>
        <begin position="162"/>
        <end position="173"/>
    </location>
</feature>
<dbReference type="Pfam" id="PF00069">
    <property type="entry name" value="Pkinase"/>
    <property type="match status" value="1"/>
</dbReference>
<keyword evidence="5 7" id="KW-0067">ATP-binding</keyword>
<feature type="binding site" evidence="7">
    <location>
        <begin position="479"/>
        <end position="480"/>
    </location>
    <ligand>
        <name>ATP</name>
        <dbReference type="ChEBI" id="CHEBI:30616"/>
    </ligand>
</feature>
<dbReference type="InterPro" id="IPR011009">
    <property type="entry name" value="Kinase-like_dom_sf"/>
</dbReference>
<dbReference type="FunFam" id="1.10.510.10:FF:000813">
    <property type="entry name" value="Aurora-like kinase"/>
    <property type="match status" value="1"/>
</dbReference>
<dbReference type="AlphaFoldDB" id="A0A7S0WF45"/>
<feature type="cross-link" description="Glycyl lysine isopeptide (Lys-Gly) (interchain with G-Cter in SUMO2)" evidence="8">
    <location>
        <position position="477"/>
    </location>
</feature>
<evidence type="ECO:0000256" key="7">
    <source>
        <dbReference type="PIRSR" id="PIRSR630616-2"/>
    </source>
</evidence>
<dbReference type="GO" id="GO:0005524">
    <property type="term" value="F:ATP binding"/>
    <property type="evidence" value="ECO:0007669"/>
    <property type="project" value="UniProtKB-KW"/>
</dbReference>
<protein>
    <recommendedName>
        <fullName evidence="10">Protein kinase domain-containing protein</fullName>
    </recommendedName>
</protein>
<keyword evidence="3 7" id="KW-0547">Nucleotide-binding</keyword>
<feature type="compositionally biased region" description="Pro residues" evidence="9">
    <location>
        <begin position="294"/>
        <end position="307"/>
    </location>
</feature>
<feature type="compositionally biased region" description="Low complexity" evidence="9">
    <location>
        <begin position="239"/>
        <end position="257"/>
    </location>
</feature>
<feature type="binding site" evidence="7">
    <location>
        <position position="493"/>
    </location>
    <ligand>
        <name>ATP</name>
        <dbReference type="ChEBI" id="CHEBI:30616"/>
    </ligand>
</feature>